<organism evidence="3 4">
    <name type="scientific">Toxocara canis</name>
    <name type="common">Canine roundworm</name>
    <dbReference type="NCBI Taxonomy" id="6265"/>
    <lineage>
        <taxon>Eukaryota</taxon>
        <taxon>Metazoa</taxon>
        <taxon>Ecdysozoa</taxon>
        <taxon>Nematoda</taxon>
        <taxon>Chromadorea</taxon>
        <taxon>Rhabditida</taxon>
        <taxon>Spirurina</taxon>
        <taxon>Ascaridomorpha</taxon>
        <taxon>Ascaridoidea</taxon>
        <taxon>Toxocaridae</taxon>
        <taxon>Toxocara</taxon>
    </lineage>
</organism>
<dbReference type="Proteomes" id="UP000050794">
    <property type="component" value="Unassembled WGS sequence"/>
</dbReference>
<evidence type="ECO:0000313" key="3">
    <source>
        <dbReference type="Proteomes" id="UP000050794"/>
    </source>
</evidence>
<keyword evidence="3" id="KW-1185">Reference proteome</keyword>
<name>A0A183U0R2_TOXCA</name>
<evidence type="ECO:0000256" key="1">
    <source>
        <dbReference type="SAM" id="MobiDB-lite"/>
    </source>
</evidence>
<dbReference type="EMBL" id="UYWY01001902">
    <property type="protein sequence ID" value="VDM27437.1"/>
    <property type="molecule type" value="Genomic_DNA"/>
</dbReference>
<dbReference type="Pfam" id="PF10195">
    <property type="entry name" value="Phospho_p8"/>
    <property type="match status" value="1"/>
</dbReference>
<dbReference type="AlphaFoldDB" id="A0A183U0R2"/>
<dbReference type="WBParaSite" id="TCNE_0000208201-mRNA-1">
    <property type="protein sequence ID" value="TCNE_0000208201-mRNA-1"/>
    <property type="gene ID" value="TCNE_0000208201"/>
</dbReference>
<feature type="region of interest" description="Disordered" evidence="1">
    <location>
        <begin position="47"/>
        <end position="71"/>
    </location>
</feature>
<sequence length="91" mass="10184">MLLGEYKLPICLHFTVLDSTETRPKRDMSTAEQMAYEFERGEADVKIGGSGKGRTKLEQAGNKYRTDNTRSIVTNAVNGEERRKSACRPSS</sequence>
<evidence type="ECO:0000313" key="2">
    <source>
        <dbReference type="EMBL" id="VDM27437.1"/>
    </source>
</evidence>
<dbReference type="InterPro" id="IPR018792">
    <property type="entry name" value="NUPR1-like"/>
</dbReference>
<protein>
    <submittedName>
        <fullName evidence="4">MBF1 domain-containing protein</fullName>
    </submittedName>
</protein>
<proteinExistence type="predicted"/>
<reference evidence="2 3" key="2">
    <citation type="submission" date="2018-11" db="EMBL/GenBank/DDBJ databases">
        <authorList>
            <consortium name="Pathogen Informatics"/>
        </authorList>
    </citation>
    <scope>NUCLEOTIDE SEQUENCE [LARGE SCALE GENOMIC DNA]</scope>
</reference>
<reference evidence="4" key="1">
    <citation type="submission" date="2016-06" db="UniProtKB">
        <authorList>
            <consortium name="WormBaseParasite"/>
        </authorList>
    </citation>
    <scope>IDENTIFICATION</scope>
</reference>
<accession>A0A183U0R2</accession>
<gene>
    <name evidence="2" type="ORF">TCNE_LOCUS2082</name>
</gene>
<evidence type="ECO:0000313" key="4">
    <source>
        <dbReference type="WBParaSite" id="TCNE_0000208201-mRNA-1"/>
    </source>
</evidence>